<protein>
    <recommendedName>
        <fullName evidence="3">Phage tail protein</fullName>
    </recommendedName>
</protein>
<evidence type="ECO:0000313" key="1">
    <source>
        <dbReference type="EMBL" id="MFC4304101.1"/>
    </source>
</evidence>
<evidence type="ECO:0000313" key="2">
    <source>
        <dbReference type="Proteomes" id="UP001595755"/>
    </source>
</evidence>
<comment type="caution">
    <text evidence="1">The sequence shown here is derived from an EMBL/GenBank/DDBJ whole genome shotgun (WGS) entry which is preliminary data.</text>
</comment>
<dbReference type="EMBL" id="JBHSED010000018">
    <property type="protein sequence ID" value="MFC4304101.1"/>
    <property type="molecule type" value="Genomic_DNA"/>
</dbReference>
<reference evidence="2" key="1">
    <citation type="journal article" date="2019" name="Int. J. Syst. Evol. Microbiol.">
        <title>The Global Catalogue of Microorganisms (GCM) 10K type strain sequencing project: providing services to taxonomists for standard genome sequencing and annotation.</title>
        <authorList>
            <consortium name="The Broad Institute Genomics Platform"/>
            <consortium name="The Broad Institute Genome Sequencing Center for Infectious Disease"/>
            <person name="Wu L."/>
            <person name="Ma J."/>
        </authorList>
    </citation>
    <scope>NUCLEOTIDE SEQUENCE [LARGE SCALE GENOMIC DNA]</scope>
    <source>
        <strain evidence="2">CGMCC 4.1641</strain>
    </source>
</reference>
<name>A0ABV8S9S3_9BACL</name>
<gene>
    <name evidence="1" type="ORF">ACFO1S_11740</name>
</gene>
<evidence type="ECO:0008006" key="3">
    <source>
        <dbReference type="Google" id="ProtNLM"/>
    </source>
</evidence>
<proteinExistence type="predicted"/>
<sequence>MATPNRWAIRDAGIATFYSLATGKPVTTLRTLKTSGLETTGETVYSRGGRGNPKLIGFSSNREAKLTLQDAVFDNKALAMLTGNNLVEGATGVVFIDTLTVNANAAALSKTPIGSLTGVYELNADGTLGDEVKLAAGTAASGEYSLTGKNLSFFSGEFADGQKLAAYYTVTTDATAKSLKVTSDAFGKTFKVVLDCVVRDEYSKEDYAAQITVPNAKFEDAFNLAMAAEGDPAVLDLKLEVLKDPLSSDMWSMKIYDEGDIA</sequence>
<accession>A0ABV8S9S3</accession>
<dbReference type="Proteomes" id="UP001595755">
    <property type="component" value="Unassembled WGS sequence"/>
</dbReference>
<organism evidence="1 2">
    <name type="scientific">Cohnella boryungensis</name>
    <dbReference type="NCBI Taxonomy" id="768479"/>
    <lineage>
        <taxon>Bacteria</taxon>
        <taxon>Bacillati</taxon>
        <taxon>Bacillota</taxon>
        <taxon>Bacilli</taxon>
        <taxon>Bacillales</taxon>
        <taxon>Paenibacillaceae</taxon>
        <taxon>Cohnella</taxon>
    </lineage>
</organism>
<dbReference type="RefSeq" id="WP_204604736.1">
    <property type="nucleotide sequence ID" value="NZ_JBHSED010000018.1"/>
</dbReference>
<keyword evidence="2" id="KW-1185">Reference proteome</keyword>